<keyword evidence="12" id="KW-1185">Reference proteome</keyword>
<evidence type="ECO:0000256" key="9">
    <source>
        <dbReference type="ARBA" id="ARBA00046195"/>
    </source>
</evidence>
<accession>A0A091DGA7</accession>
<dbReference type="Gene3D" id="1.10.196.10">
    <property type="match status" value="2"/>
</dbReference>
<evidence type="ECO:0000256" key="3">
    <source>
        <dbReference type="ARBA" id="ARBA00022553"/>
    </source>
</evidence>
<dbReference type="PANTHER" id="PTHR10845:SF187">
    <property type="entry name" value="REGULATOR OF G-PROTEIN SIGNALING 16"/>
    <property type="match status" value="1"/>
</dbReference>
<evidence type="ECO:0000256" key="1">
    <source>
        <dbReference type="ARBA" id="ARBA00004635"/>
    </source>
</evidence>
<evidence type="ECO:0000256" key="8">
    <source>
        <dbReference type="ARBA" id="ARBA00040235"/>
    </source>
</evidence>
<dbReference type="SUPFAM" id="SSF48097">
    <property type="entry name" value="Regulator of G-protein signaling, RGS"/>
    <property type="match status" value="1"/>
</dbReference>
<dbReference type="PANTHER" id="PTHR10845">
    <property type="entry name" value="REGULATOR OF G PROTEIN SIGNALING"/>
    <property type="match status" value="1"/>
</dbReference>
<dbReference type="STRING" id="885580.ENSFDAP00000007789"/>
<keyword evidence="2" id="KW-0343">GTPase activation</keyword>
<comment type="subcellular location">
    <subcellularLocation>
        <location evidence="1">Membrane</location>
        <topology evidence="1">Lipid-anchor</topology>
    </subcellularLocation>
</comment>
<dbReference type="FunFam" id="1.10.167.10:FF:000001">
    <property type="entry name" value="Putative regulator of g-protein signaling 12"/>
    <property type="match status" value="1"/>
</dbReference>
<keyword evidence="6" id="KW-0564">Palmitate</keyword>
<keyword evidence="3" id="KW-0597">Phosphoprotein</keyword>
<evidence type="ECO:0000256" key="7">
    <source>
        <dbReference type="ARBA" id="ARBA00023288"/>
    </source>
</evidence>
<evidence type="ECO:0000313" key="11">
    <source>
        <dbReference type="EMBL" id="KFO21821.1"/>
    </source>
</evidence>
<dbReference type="eggNOG" id="KOG3589">
    <property type="taxonomic scope" value="Eukaryota"/>
</dbReference>
<dbReference type="InterPro" id="IPR016137">
    <property type="entry name" value="RGS"/>
</dbReference>
<protein>
    <recommendedName>
        <fullName evidence="8">Regulator of G-protein signaling 16</fullName>
    </recommendedName>
</protein>
<reference evidence="11 12" key="1">
    <citation type="submission" date="2013-11" db="EMBL/GenBank/DDBJ databases">
        <title>The Damaraland mole rat (Fukomys damarensis) genome and evolution of African mole rats.</title>
        <authorList>
            <person name="Gladyshev V.N."/>
            <person name="Fang X."/>
        </authorList>
    </citation>
    <scope>NUCLEOTIDE SEQUENCE [LARGE SCALE GENOMIC DNA]</scope>
    <source>
        <tissue evidence="11">Liver</tissue>
    </source>
</reference>
<dbReference type="CDD" id="cd08710">
    <property type="entry name" value="RGS_RGS16"/>
    <property type="match status" value="1"/>
</dbReference>
<organism evidence="11 12">
    <name type="scientific">Fukomys damarensis</name>
    <name type="common">Damaraland mole rat</name>
    <name type="synonym">Cryptomys damarensis</name>
    <dbReference type="NCBI Taxonomy" id="885580"/>
    <lineage>
        <taxon>Eukaryota</taxon>
        <taxon>Metazoa</taxon>
        <taxon>Chordata</taxon>
        <taxon>Craniata</taxon>
        <taxon>Vertebrata</taxon>
        <taxon>Euteleostomi</taxon>
        <taxon>Mammalia</taxon>
        <taxon>Eutheria</taxon>
        <taxon>Euarchontoglires</taxon>
        <taxon>Glires</taxon>
        <taxon>Rodentia</taxon>
        <taxon>Hystricomorpha</taxon>
        <taxon>Bathyergidae</taxon>
        <taxon>Fukomys</taxon>
    </lineage>
</organism>
<evidence type="ECO:0000256" key="4">
    <source>
        <dbReference type="ARBA" id="ARBA00022700"/>
    </source>
</evidence>
<dbReference type="GO" id="GO:0005096">
    <property type="term" value="F:GTPase activator activity"/>
    <property type="evidence" value="ECO:0007669"/>
    <property type="project" value="UniProtKB-KW"/>
</dbReference>
<evidence type="ECO:0000256" key="5">
    <source>
        <dbReference type="ARBA" id="ARBA00023136"/>
    </source>
</evidence>
<sequence>MTQAAELCPYTLHEGDHTCIAYRAKMRSGFVNTNAVHKLVNSTGADRCLSPQPPAAIPLEPVTIYTACCPEPATMCRTLAAFPTTCLERAKEFKTRLGIFLHKSELGSDAGNVGKFDWGSKHNKEGCVSEDLLRWRESFDSLLSSKKGVAAFHAFLKTEFSEENLEFWLACEEFKKIRSAAKLASRAHRIFDEFIRSEAPKEVNIDHETRELTRTNLQAATAMCFDIAQGKTRTLMEKDSYPRFLKSPAYQDLAAQATATSTSASSCSPAEPSHT</sequence>
<feature type="domain" description="RGS" evidence="10">
    <location>
        <begin position="138"/>
        <end position="254"/>
    </location>
</feature>
<dbReference type="InterPro" id="IPR036305">
    <property type="entry name" value="RGS_sf"/>
</dbReference>
<dbReference type="Gene3D" id="1.10.167.10">
    <property type="entry name" value="Regulator of G-protein Signalling 4, domain 2"/>
    <property type="match status" value="1"/>
</dbReference>
<comment type="function">
    <text evidence="9">Regulates G protein-coupled receptor signaling cascades. Inhibits signal transduction by increasing the GTPase activity of G protein alpha subunits, thereby driving them into their inactive GDP-bound form. Plays an important role in the phototransduction cascade by regulating the lifetime and effective concentration of activated transducin alpha. May regulate extra and intracellular mitogenic signals.</text>
</comment>
<dbReference type="FunFam" id="1.10.196.10:FF:000001">
    <property type="entry name" value="Regulator of G-protein signaling 8"/>
    <property type="match status" value="1"/>
</dbReference>
<dbReference type="GO" id="GO:0016020">
    <property type="term" value="C:membrane"/>
    <property type="evidence" value="ECO:0007669"/>
    <property type="project" value="UniProtKB-SubCell"/>
</dbReference>
<keyword evidence="5" id="KW-0472">Membrane</keyword>
<keyword evidence="4" id="KW-0734">Signal transduction inhibitor</keyword>
<evidence type="ECO:0000256" key="2">
    <source>
        <dbReference type="ARBA" id="ARBA00022468"/>
    </source>
</evidence>
<dbReference type="AlphaFoldDB" id="A0A091DGA7"/>
<dbReference type="GO" id="GO:0009968">
    <property type="term" value="P:negative regulation of signal transduction"/>
    <property type="evidence" value="ECO:0007669"/>
    <property type="project" value="UniProtKB-KW"/>
</dbReference>
<dbReference type="Pfam" id="PF00615">
    <property type="entry name" value="RGS"/>
    <property type="match status" value="1"/>
</dbReference>
<dbReference type="SMART" id="SM00315">
    <property type="entry name" value="RGS"/>
    <property type="match status" value="1"/>
</dbReference>
<dbReference type="EMBL" id="KN124295">
    <property type="protein sequence ID" value="KFO21821.1"/>
    <property type="molecule type" value="Genomic_DNA"/>
</dbReference>
<dbReference type="PROSITE" id="PS50132">
    <property type="entry name" value="RGS"/>
    <property type="match status" value="1"/>
</dbReference>
<dbReference type="InterPro" id="IPR024066">
    <property type="entry name" value="RGS_subdom1/3"/>
</dbReference>
<evidence type="ECO:0000313" key="12">
    <source>
        <dbReference type="Proteomes" id="UP000028990"/>
    </source>
</evidence>
<dbReference type="Proteomes" id="UP000028990">
    <property type="component" value="Unassembled WGS sequence"/>
</dbReference>
<proteinExistence type="predicted"/>
<dbReference type="InterPro" id="IPR044926">
    <property type="entry name" value="RGS_subdomain_2"/>
</dbReference>
<name>A0A091DGA7_FUKDA</name>
<dbReference type="PRINTS" id="PR01301">
    <property type="entry name" value="RGSPROTEIN"/>
</dbReference>
<keyword evidence="7" id="KW-0449">Lipoprotein</keyword>
<evidence type="ECO:0000256" key="6">
    <source>
        <dbReference type="ARBA" id="ARBA00023139"/>
    </source>
</evidence>
<evidence type="ECO:0000259" key="10">
    <source>
        <dbReference type="PROSITE" id="PS50132"/>
    </source>
</evidence>
<gene>
    <name evidence="11" type="ORF">H920_16790</name>
</gene>